<organism evidence="1 2">
    <name type="scientific">Mycolicibacterium duvalii</name>
    <dbReference type="NCBI Taxonomy" id="39688"/>
    <lineage>
        <taxon>Bacteria</taxon>
        <taxon>Bacillati</taxon>
        <taxon>Actinomycetota</taxon>
        <taxon>Actinomycetes</taxon>
        <taxon>Mycobacteriales</taxon>
        <taxon>Mycobacteriaceae</taxon>
        <taxon>Mycolicibacterium</taxon>
    </lineage>
</organism>
<evidence type="ECO:0000313" key="2">
    <source>
        <dbReference type="Proteomes" id="UP000467006"/>
    </source>
</evidence>
<reference evidence="1 2" key="1">
    <citation type="journal article" date="2019" name="Emerg. Microbes Infect.">
        <title>Comprehensive subspecies identification of 175 nontuberculous mycobacteria species based on 7547 genomic profiles.</title>
        <authorList>
            <person name="Matsumoto Y."/>
            <person name="Kinjo T."/>
            <person name="Motooka D."/>
            <person name="Nabeya D."/>
            <person name="Jung N."/>
            <person name="Uechi K."/>
            <person name="Horii T."/>
            <person name="Iida T."/>
            <person name="Fujita J."/>
            <person name="Nakamura S."/>
        </authorList>
    </citation>
    <scope>NUCLEOTIDE SEQUENCE [LARGE SCALE GENOMIC DNA]</scope>
    <source>
        <strain evidence="1 2">JCM 6396</strain>
    </source>
</reference>
<dbReference type="EMBL" id="AP022563">
    <property type="protein sequence ID" value="BBX20213.1"/>
    <property type="molecule type" value="Genomic_DNA"/>
</dbReference>
<proteinExistence type="predicted"/>
<dbReference type="KEGG" id="mdu:MDUV_50730"/>
<dbReference type="Proteomes" id="UP000467006">
    <property type="component" value="Chromosome"/>
</dbReference>
<dbReference type="AlphaFoldDB" id="A0A7I7K840"/>
<name>A0A7I7K840_9MYCO</name>
<accession>A0A7I7K840</accession>
<protein>
    <submittedName>
        <fullName evidence="1">Uncharacterized protein</fullName>
    </submittedName>
</protein>
<dbReference type="OrthoDB" id="4376447at2"/>
<sequence length="245" mass="26776">MPEMKPRTSVAAVALLFGGLGVFSIVWVLKLFEQGRYPSMLVVAGFAVFAFAGLAMRVILATGSVRPRIEYDSTGTVLRPDLKVDRLSMTGAVVAFATLLLYAVGAAVGAVALPGVADQKWFALAGAIGVVIGVPSLARIARHRGMGYLRLTPDGVEHVDPYSRVERRWDELTELSDQPRQENFLQMAGSTYVKTADGRTRTLTSDWYTPGGLALRELMQFYWKHPDHRVELTDGRAARRLVAPG</sequence>
<gene>
    <name evidence="1" type="ORF">MDUV_50730</name>
</gene>
<dbReference type="RefSeq" id="WP_098001810.1">
    <property type="nucleotide sequence ID" value="NZ_AP022563.1"/>
</dbReference>
<keyword evidence="2" id="KW-1185">Reference proteome</keyword>
<evidence type="ECO:0000313" key="1">
    <source>
        <dbReference type="EMBL" id="BBX20213.1"/>
    </source>
</evidence>